<keyword evidence="3" id="KW-1185">Reference proteome</keyword>
<dbReference type="EMBL" id="RSED01000010">
    <property type="protein sequence ID" value="RRS03665.1"/>
    <property type="molecule type" value="Genomic_DNA"/>
</dbReference>
<dbReference type="RefSeq" id="WP_125243871.1">
    <property type="nucleotide sequence ID" value="NZ_RSED01000010.1"/>
</dbReference>
<dbReference type="PANTHER" id="PTHR33525">
    <property type="match status" value="1"/>
</dbReference>
<reference evidence="2 3" key="1">
    <citation type="submission" date="2018-12" db="EMBL/GenBank/DDBJ databases">
        <title>The whole draft genome of Aquabacterium sp. SJQ9.</title>
        <authorList>
            <person name="Sun L."/>
            <person name="Gao X."/>
            <person name="Chen W."/>
            <person name="Huang K."/>
        </authorList>
    </citation>
    <scope>NUCLEOTIDE SEQUENCE [LARGE SCALE GENOMIC DNA]</scope>
    <source>
        <strain evidence="2 3">SJQ9</strain>
    </source>
</reference>
<dbReference type="SUPFAM" id="SSF109604">
    <property type="entry name" value="HD-domain/PDEase-like"/>
    <property type="match status" value="1"/>
</dbReference>
<evidence type="ECO:0000259" key="1">
    <source>
        <dbReference type="PROSITE" id="PS51833"/>
    </source>
</evidence>
<comment type="caution">
    <text evidence="2">The sequence shown here is derived from an EMBL/GenBank/DDBJ whole genome shotgun (WGS) entry which is preliminary data.</text>
</comment>
<name>A0A3R8T121_9BURK</name>
<accession>A0A3R8T121</accession>
<sequence length="272" mass="29373">MSIDPKLRELNIDLPACPATLVKLSLMMADDDSSMAQIAALIETDMALASAVVRTVNSALFGLLKRVETVHEAIRYLGMAQVAGLTYEIGLRGAFPPTPLLQQLWDRAGIRGLAMGRVARQLDVDPWLAHTMGLFAETGRAVLIAYDSSVYAAHIKSPPDESQLGALEIETFGVSHAAFGAALCKAWGLSREVADGVRSRTQAPSQWTYERPTVRQLLTIGAAIDALLLDPARAADPKAVWAELEPVAGQVGLHFEAFQLATTRVCERLNMP</sequence>
<protein>
    <submittedName>
        <fullName evidence="2">HDOD domain-containing protein</fullName>
    </submittedName>
</protein>
<evidence type="ECO:0000313" key="3">
    <source>
        <dbReference type="Proteomes" id="UP000269265"/>
    </source>
</evidence>
<proteinExistence type="predicted"/>
<dbReference type="Pfam" id="PF08668">
    <property type="entry name" value="HDOD"/>
    <property type="match status" value="1"/>
</dbReference>
<dbReference type="InterPro" id="IPR013976">
    <property type="entry name" value="HDOD"/>
</dbReference>
<dbReference type="PANTHER" id="PTHR33525:SF4">
    <property type="entry name" value="CYCLIC DI-GMP PHOSPHODIESTERASE CDGJ"/>
    <property type="match status" value="1"/>
</dbReference>
<organism evidence="2 3">
    <name type="scientific">Aquabacterium soli</name>
    <dbReference type="NCBI Taxonomy" id="2493092"/>
    <lineage>
        <taxon>Bacteria</taxon>
        <taxon>Pseudomonadati</taxon>
        <taxon>Pseudomonadota</taxon>
        <taxon>Betaproteobacteria</taxon>
        <taxon>Burkholderiales</taxon>
        <taxon>Aquabacterium</taxon>
    </lineage>
</organism>
<feature type="domain" description="HDOD" evidence="1">
    <location>
        <begin position="14"/>
        <end position="203"/>
    </location>
</feature>
<evidence type="ECO:0000313" key="2">
    <source>
        <dbReference type="EMBL" id="RRS03665.1"/>
    </source>
</evidence>
<dbReference type="Gene3D" id="1.10.3210.10">
    <property type="entry name" value="Hypothetical protein af1432"/>
    <property type="match status" value="1"/>
</dbReference>
<gene>
    <name evidence="2" type="ORF">EIP75_13800</name>
</gene>
<dbReference type="OrthoDB" id="9770715at2"/>
<dbReference type="InterPro" id="IPR052340">
    <property type="entry name" value="RNase_Y/CdgJ"/>
</dbReference>
<dbReference type="PROSITE" id="PS51833">
    <property type="entry name" value="HDOD"/>
    <property type="match status" value="1"/>
</dbReference>
<dbReference type="AlphaFoldDB" id="A0A3R8T121"/>
<dbReference type="Proteomes" id="UP000269265">
    <property type="component" value="Unassembled WGS sequence"/>
</dbReference>